<keyword evidence="4" id="KW-1185">Reference proteome</keyword>
<dbReference type="EMBL" id="KQ964642">
    <property type="protein sequence ID" value="KXN67348.1"/>
    <property type="molecule type" value="Genomic_DNA"/>
</dbReference>
<organism evidence="3 4">
    <name type="scientific">Conidiobolus coronatus (strain ATCC 28846 / CBS 209.66 / NRRL 28638)</name>
    <name type="common">Delacroixia coronata</name>
    <dbReference type="NCBI Taxonomy" id="796925"/>
    <lineage>
        <taxon>Eukaryota</taxon>
        <taxon>Fungi</taxon>
        <taxon>Fungi incertae sedis</taxon>
        <taxon>Zoopagomycota</taxon>
        <taxon>Entomophthoromycotina</taxon>
        <taxon>Entomophthoromycetes</taxon>
        <taxon>Entomophthorales</taxon>
        <taxon>Ancylistaceae</taxon>
        <taxon>Conidiobolus</taxon>
    </lineage>
</organism>
<evidence type="ECO:0000259" key="2">
    <source>
        <dbReference type="Pfam" id="PF00188"/>
    </source>
</evidence>
<keyword evidence="1" id="KW-0732">Signal</keyword>
<reference evidence="3 4" key="1">
    <citation type="journal article" date="2015" name="Genome Biol. Evol.">
        <title>Phylogenomic analyses indicate that early fungi evolved digesting cell walls of algal ancestors of land plants.</title>
        <authorList>
            <person name="Chang Y."/>
            <person name="Wang S."/>
            <person name="Sekimoto S."/>
            <person name="Aerts A.L."/>
            <person name="Choi C."/>
            <person name="Clum A."/>
            <person name="LaButti K.M."/>
            <person name="Lindquist E.A."/>
            <person name="Yee Ngan C."/>
            <person name="Ohm R.A."/>
            <person name="Salamov A.A."/>
            <person name="Grigoriev I.V."/>
            <person name="Spatafora J.W."/>
            <person name="Berbee M.L."/>
        </authorList>
    </citation>
    <scope>NUCLEOTIDE SEQUENCE [LARGE SCALE GENOMIC DNA]</scope>
    <source>
        <strain evidence="3 4">NRRL 28638</strain>
    </source>
</reference>
<dbReference type="CDD" id="cd05379">
    <property type="entry name" value="CAP_bacterial"/>
    <property type="match status" value="1"/>
</dbReference>
<dbReference type="PANTHER" id="PTHR31157">
    <property type="entry name" value="SCP DOMAIN-CONTAINING PROTEIN"/>
    <property type="match status" value="1"/>
</dbReference>
<sequence>MLNLKFIILPLLLTNVIAKESRLKALMDQPKVIKSTAYTSPGTQEKSNPQKAANTDEIYEKMTDIPEIQFDWNEMICLVNRERELAKEPAPPLTFSKTLARIAMAHSQDQAFHKEMTHTGSDGSNLLIRMQRNKYAGLAFAENVAWNQVTVEEVVRAWANSDGHYKNMVNPKYCELGASKVLSYWTQVFSNLCPKDNLAANCKGYEKRPSLRTK</sequence>
<evidence type="ECO:0000313" key="4">
    <source>
        <dbReference type="Proteomes" id="UP000070444"/>
    </source>
</evidence>
<feature type="domain" description="SCP" evidence="2">
    <location>
        <begin position="78"/>
        <end position="182"/>
    </location>
</feature>
<feature type="chain" id="PRO_5007294238" description="SCP domain-containing protein" evidence="1">
    <location>
        <begin position="19"/>
        <end position="214"/>
    </location>
</feature>
<dbReference type="OrthoDB" id="568194at2759"/>
<dbReference type="AlphaFoldDB" id="A0A137NXF5"/>
<accession>A0A137NXF5</accession>
<dbReference type="Gene3D" id="3.40.33.10">
    <property type="entry name" value="CAP"/>
    <property type="match status" value="1"/>
</dbReference>
<name>A0A137NXF5_CONC2</name>
<dbReference type="Proteomes" id="UP000070444">
    <property type="component" value="Unassembled WGS sequence"/>
</dbReference>
<gene>
    <name evidence="3" type="ORF">CONCODRAFT_10593</name>
</gene>
<dbReference type="PANTHER" id="PTHR31157:SF1">
    <property type="entry name" value="SCP DOMAIN-CONTAINING PROTEIN"/>
    <property type="match status" value="1"/>
</dbReference>
<dbReference type="Pfam" id="PF00188">
    <property type="entry name" value="CAP"/>
    <property type="match status" value="1"/>
</dbReference>
<dbReference type="STRING" id="796925.A0A137NXF5"/>
<feature type="signal peptide" evidence="1">
    <location>
        <begin position="1"/>
        <end position="18"/>
    </location>
</feature>
<proteinExistence type="predicted"/>
<dbReference type="InterPro" id="IPR035940">
    <property type="entry name" value="CAP_sf"/>
</dbReference>
<evidence type="ECO:0000256" key="1">
    <source>
        <dbReference type="SAM" id="SignalP"/>
    </source>
</evidence>
<dbReference type="SUPFAM" id="SSF55797">
    <property type="entry name" value="PR-1-like"/>
    <property type="match status" value="1"/>
</dbReference>
<evidence type="ECO:0000313" key="3">
    <source>
        <dbReference type="EMBL" id="KXN67348.1"/>
    </source>
</evidence>
<dbReference type="InterPro" id="IPR014044">
    <property type="entry name" value="CAP_dom"/>
</dbReference>
<protein>
    <recommendedName>
        <fullName evidence="2">SCP domain-containing protein</fullName>
    </recommendedName>
</protein>